<dbReference type="InterPro" id="IPR029044">
    <property type="entry name" value="Nucleotide-diphossugar_trans"/>
</dbReference>
<name>A0A1I4YD16_9FLAO</name>
<dbReference type="PANTHER" id="PTHR43685:SF3">
    <property type="entry name" value="SLR2126 PROTEIN"/>
    <property type="match status" value="1"/>
</dbReference>
<protein>
    <submittedName>
        <fullName evidence="4">Uncharacterized protein</fullName>
    </submittedName>
</protein>
<gene>
    <name evidence="4" type="ORF">SAMN05660413_00688</name>
</gene>
<dbReference type="PANTHER" id="PTHR43685">
    <property type="entry name" value="GLYCOSYLTRANSFERASE"/>
    <property type="match status" value="1"/>
</dbReference>
<evidence type="ECO:0000259" key="3">
    <source>
        <dbReference type="Pfam" id="PF02709"/>
    </source>
</evidence>
<keyword evidence="5" id="KW-1185">Reference proteome</keyword>
<evidence type="ECO:0000259" key="2">
    <source>
        <dbReference type="Pfam" id="PF00535"/>
    </source>
</evidence>
<organism evidence="4 5">
    <name type="scientific">Salegentibacter flavus</name>
    <dbReference type="NCBI Taxonomy" id="287099"/>
    <lineage>
        <taxon>Bacteria</taxon>
        <taxon>Pseudomonadati</taxon>
        <taxon>Bacteroidota</taxon>
        <taxon>Flavobacteriia</taxon>
        <taxon>Flavobacteriales</taxon>
        <taxon>Flavobacteriaceae</taxon>
        <taxon>Salegentibacter</taxon>
    </lineage>
</organism>
<dbReference type="GO" id="GO:0016740">
    <property type="term" value="F:transferase activity"/>
    <property type="evidence" value="ECO:0007669"/>
    <property type="project" value="UniProtKB-KW"/>
</dbReference>
<dbReference type="InterPro" id="IPR050834">
    <property type="entry name" value="Glycosyltransf_2"/>
</dbReference>
<sequence>MKSALLISTYNWPEALKVVLKSIRNQSVYPDEVIIADDGSGKETRDIIEDFKREINLKVTHIWQEDKGFRKSAILNKALAKCTSDYIIQIDGDCIMHKDFIEDHLARAESGVFLFGSRVNIKPEAVKKVLDLDKAEFSLFSSNIKNKTRNIRIPVFQEFYKPKSDFSEKTRGCNLSYWRKDFLAVNGYDEAMEGWGREDSEFVIRLLNKNIKGKRLRYGGIVYHIYHPEKSKEFVAVNSKIQQNTIKENKQWCRNGVDKYLAQNSMYKPIE</sequence>
<dbReference type="CDD" id="cd06420">
    <property type="entry name" value="GT2_Chondriotin_Pol_N"/>
    <property type="match status" value="1"/>
</dbReference>
<dbReference type="InterPro" id="IPR027791">
    <property type="entry name" value="Galactosyl_T_C"/>
</dbReference>
<dbReference type="RefSeq" id="WP_093405869.1">
    <property type="nucleotide sequence ID" value="NZ_FOVL01000002.1"/>
</dbReference>
<dbReference type="Proteomes" id="UP000199153">
    <property type="component" value="Unassembled WGS sequence"/>
</dbReference>
<proteinExistence type="predicted"/>
<dbReference type="SUPFAM" id="SSF53448">
    <property type="entry name" value="Nucleotide-diphospho-sugar transferases"/>
    <property type="match status" value="1"/>
</dbReference>
<feature type="domain" description="Glycosyltransferase 2-like" evidence="2">
    <location>
        <begin position="6"/>
        <end position="138"/>
    </location>
</feature>
<reference evidence="4 5" key="1">
    <citation type="submission" date="2016-10" db="EMBL/GenBank/DDBJ databases">
        <authorList>
            <person name="de Groot N.N."/>
        </authorList>
    </citation>
    <scope>NUCLEOTIDE SEQUENCE [LARGE SCALE GENOMIC DNA]</scope>
    <source>
        <strain evidence="4 5">DSM 17794</strain>
    </source>
</reference>
<dbReference type="Pfam" id="PF02709">
    <property type="entry name" value="Glyco_transf_7C"/>
    <property type="match status" value="1"/>
</dbReference>
<dbReference type="OrthoDB" id="9801954at2"/>
<accession>A0A1I4YD16</accession>
<dbReference type="STRING" id="287099.SAMN05660413_00688"/>
<evidence type="ECO:0000313" key="5">
    <source>
        <dbReference type="Proteomes" id="UP000199153"/>
    </source>
</evidence>
<dbReference type="Pfam" id="PF00535">
    <property type="entry name" value="Glycos_transf_2"/>
    <property type="match status" value="1"/>
</dbReference>
<dbReference type="EMBL" id="FOVL01000002">
    <property type="protein sequence ID" value="SFN35469.1"/>
    <property type="molecule type" value="Genomic_DNA"/>
</dbReference>
<feature type="domain" description="Galactosyltransferase C-terminal" evidence="3">
    <location>
        <begin position="166"/>
        <end position="227"/>
    </location>
</feature>
<dbReference type="Gene3D" id="3.90.550.10">
    <property type="entry name" value="Spore Coat Polysaccharide Biosynthesis Protein SpsA, Chain A"/>
    <property type="match status" value="1"/>
</dbReference>
<evidence type="ECO:0000313" key="4">
    <source>
        <dbReference type="EMBL" id="SFN35469.1"/>
    </source>
</evidence>
<dbReference type="InterPro" id="IPR001173">
    <property type="entry name" value="Glyco_trans_2-like"/>
</dbReference>
<dbReference type="AlphaFoldDB" id="A0A1I4YD16"/>
<evidence type="ECO:0000256" key="1">
    <source>
        <dbReference type="ARBA" id="ARBA00022679"/>
    </source>
</evidence>
<keyword evidence="1" id="KW-0808">Transferase</keyword>